<protein>
    <submittedName>
        <fullName evidence="1">14772_t:CDS:1</fullName>
    </submittedName>
</protein>
<evidence type="ECO:0000313" key="2">
    <source>
        <dbReference type="Proteomes" id="UP000789525"/>
    </source>
</evidence>
<organism evidence="1 2">
    <name type="scientific">Acaulospora colombiana</name>
    <dbReference type="NCBI Taxonomy" id="27376"/>
    <lineage>
        <taxon>Eukaryota</taxon>
        <taxon>Fungi</taxon>
        <taxon>Fungi incertae sedis</taxon>
        <taxon>Mucoromycota</taxon>
        <taxon>Glomeromycotina</taxon>
        <taxon>Glomeromycetes</taxon>
        <taxon>Diversisporales</taxon>
        <taxon>Acaulosporaceae</taxon>
        <taxon>Acaulospora</taxon>
    </lineage>
</organism>
<dbReference type="Proteomes" id="UP000789525">
    <property type="component" value="Unassembled WGS sequence"/>
</dbReference>
<evidence type="ECO:0000313" key="1">
    <source>
        <dbReference type="EMBL" id="CAG8770500.1"/>
    </source>
</evidence>
<keyword evidence="2" id="KW-1185">Reference proteome</keyword>
<feature type="non-terminal residue" evidence="1">
    <location>
        <position position="1"/>
    </location>
</feature>
<dbReference type="EMBL" id="CAJVPT010064562">
    <property type="protein sequence ID" value="CAG8770500.1"/>
    <property type="molecule type" value="Genomic_DNA"/>
</dbReference>
<reference evidence="1" key="1">
    <citation type="submission" date="2021-06" db="EMBL/GenBank/DDBJ databases">
        <authorList>
            <person name="Kallberg Y."/>
            <person name="Tangrot J."/>
            <person name="Rosling A."/>
        </authorList>
    </citation>
    <scope>NUCLEOTIDE SEQUENCE</scope>
    <source>
        <strain evidence="1">CL356</strain>
    </source>
</reference>
<comment type="caution">
    <text evidence="1">The sequence shown here is derived from an EMBL/GenBank/DDBJ whole genome shotgun (WGS) entry which is preliminary data.</text>
</comment>
<feature type="non-terminal residue" evidence="1">
    <location>
        <position position="178"/>
    </location>
</feature>
<gene>
    <name evidence="1" type="ORF">ACOLOM_LOCUS13754</name>
</gene>
<name>A0ACA9QZJ7_9GLOM</name>
<sequence length="178" mass="19377">IASKLATLHVMVLAFDKTYVDVHDVLHRIISDPDSLIPTVWEMYQRQGTLDSLEKLSVAHQQTVITLLNRVIDFLPASSSTFRSLIDFTISKLELLSGTTTTESLVATGGAGGEGTFGPHPSKRAAEVKEYADIPNLTVLVELVQSEPVLTESLGDVYIGRFIDHIADAGTGGRRKDE</sequence>
<proteinExistence type="predicted"/>
<accession>A0ACA9QZJ7</accession>